<reference evidence="2 3" key="1">
    <citation type="journal article" date="2018" name="PLoS Genet.">
        <title>Population sequencing reveals clonal diversity and ancestral inbreeding in the grapevine cultivar Chardonnay.</title>
        <authorList>
            <person name="Roach M.J."/>
            <person name="Johnson D.L."/>
            <person name="Bohlmann J."/>
            <person name="van Vuuren H.J."/>
            <person name="Jones S.J."/>
            <person name="Pretorius I.S."/>
            <person name="Schmidt S.A."/>
            <person name="Borneman A.R."/>
        </authorList>
    </citation>
    <scope>NUCLEOTIDE SEQUENCE [LARGE SCALE GENOMIC DNA]</scope>
    <source>
        <strain evidence="3">cv. Chardonnay</strain>
        <tissue evidence="2">Leaf</tissue>
    </source>
</reference>
<feature type="compositionally biased region" description="Polar residues" evidence="1">
    <location>
        <begin position="1"/>
        <end position="10"/>
    </location>
</feature>
<sequence length="56" mass="6300">MNSSCIQGRQPQGEGNLKQKRLRDELDKAKVAKKSLCIDITKCKIKCLGGMYDLML</sequence>
<dbReference type="Proteomes" id="UP000288805">
    <property type="component" value="Unassembled WGS sequence"/>
</dbReference>
<gene>
    <name evidence="2" type="ORF">CK203_083967</name>
</gene>
<dbReference type="EMBL" id="QGNW01001858">
    <property type="protein sequence ID" value="RVW29242.1"/>
    <property type="molecule type" value="Genomic_DNA"/>
</dbReference>
<comment type="caution">
    <text evidence="2">The sequence shown here is derived from an EMBL/GenBank/DDBJ whole genome shotgun (WGS) entry which is preliminary data.</text>
</comment>
<organism evidence="2 3">
    <name type="scientific">Vitis vinifera</name>
    <name type="common">Grape</name>
    <dbReference type="NCBI Taxonomy" id="29760"/>
    <lineage>
        <taxon>Eukaryota</taxon>
        <taxon>Viridiplantae</taxon>
        <taxon>Streptophyta</taxon>
        <taxon>Embryophyta</taxon>
        <taxon>Tracheophyta</taxon>
        <taxon>Spermatophyta</taxon>
        <taxon>Magnoliopsida</taxon>
        <taxon>eudicotyledons</taxon>
        <taxon>Gunneridae</taxon>
        <taxon>Pentapetalae</taxon>
        <taxon>rosids</taxon>
        <taxon>Vitales</taxon>
        <taxon>Vitaceae</taxon>
        <taxon>Viteae</taxon>
        <taxon>Vitis</taxon>
    </lineage>
</organism>
<accession>A0A438D1G1</accession>
<evidence type="ECO:0000313" key="2">
    <source>
        <dbReference type="EMBL" id="RVW29242.1"/>
    </source>
</evidence>
<proteinExistence type="predicted"/>
<feature type="region of interest" description="Disordered" evidence="1">
    <location>
        <begin position="1"/>
        <end position="20"/>
    </location>
</feature>
<protein>
    <submittedName>
        <fullName evidence="2">Uncharacterized protein</fullName>
    </submittedName>
</protein>
<dbReference type="AlphaFoldDB" id="A0A438D1G1"/>
<name>A0A438D1G1_VITVI</name>
<evidence type="ECO:0000313" key="3">
    <source>
        <dbReference type="Proteomes" id="UP000288805"/>
    </source>
</evidence>
<evidence type="ECO:0000256" key="1">
    <source>
        <dbReference type="SAM" id="MobiDB-lite"/>
    </source>
</evidence>